<dbReference type="PANTHER" id="PTHR43708">
    <property type="entry name" value="CONSERVED EXPRESSED OXIDOREDUCTASE (EUROFUNG)"/>
    <property type="match status" value="1"/>
</dbReference>
<gene>
    <name evidence="5" type="ORF">E4021_11760</name>
</gene>
<dbReference type="Gene3D" id="3.30.360.10">
    <property type="entry name" value="Dihydrodipicolinate Reductase, domain 2"/>
    <property type="match status" value="1"/>
</dbReference>
<dbReference type="Pfam" id="PF02894">
    <property type="entry name" value="GFO_IDH_MocA_C"/>
    <property type="match status" value="1"/>
</dbReference>
<dbReference type="GO" id="GO:0000166">
    <property type="term" value="F:nucleotide binding"/>
    <property type="evidence" value="ECO:0007669"/>
    <property type="project" value="InterPro"/>
</dbReference>
<dbReference type="OrthoDB" id="9815825at2"/>
<dbReference type="SUPFAM" id="SSF55347">
    <property type="entry name" value="Glyceraldehyde-3-phosphate dehydrogenase-like, C-terminal domain"/>
    <property type="match status" value="1"/>
</dbReference>
<dbReference type="GO" id="GO:0016491">
    <property type="term" value="F:oxidoreductase activity"/>
    <property type="evidence" value="ECO:0007669"/>
    <property type="project" value="UniProtKB-KW"/>
</dbReference>
<proteinExistence type="inferred from homology"/>
<evidence type="ECO:0000313" key="6">
    <source>
        <dbReference type="Proteomes" id="UP000308528"/>
    </source>
</evidence>
<keyword evidence="6" id="KW-1185">Reference proteome</keyword>
<evidence type="ECO:0000259" key="4">
    <source>
        <dbReference type="Pfam" id="PF02894"/>
    </source>
</evidence>
<protein>
    <submittedName>
        <fullName evidence="5">Oxidoreductase</fullName>
    </submittedName>
</protein>
<accession>A0A4S4NM37</accession>
<dbReference type="RefSeq" id="WP_136459554.1">
    <property type="nucleotide sequence ID" value="NZ_SRSF01000004.1"/>
</dbReference>
<sequence>MSTPLSVGLIGFGLSGRYLQSPFFRAHPGFTVRRIVTSRAQEVAEEFPGMEPTADMETVLADPDIDLVSIATPNATHYELARAALEANKHVLVDKPACATASQLRELRDLAAARDRHLFVFQNRRWDSDFLTVKQVIEGGSLGELVAYEARFDRWKPEPNAKPWKEKPGPASGMLYDLGAHILDQAIALFGRPSDVIGNQWMQRTGSDIPDAFDLQLVYDGPLRVSLSCSLLVREPTPRYRLHGRKGSFVKFGIDIQEDQLKAGIQPTHDHFGEEPAEQHGLLHTETAGVTVRGPVQTLPGRWYDLFDNVYQVITRGAQPGVPLDDIVAQLEIMEAVPVGVSE</sequence>
<dbReference type="InterPro" id="IPR036291">
    <property type="entry name" value="NAD(P)-bd_dom_sf"/>
</dbReference>
<reference evidence="5 6" key="1">
    <citation type="submission" date="2019-04" db="EMBL/GenBank/DDBJ databases">
        <title>Lewinella litorea sp. nov., isolated from a marine sand.</title>
        <authorList>
            <person name="Yoon J.-H."/>
        </authorList>
    </citation>
    <scope>NUCLEOTIDE SEQUENCE [LARGE SCALE GENOMIC DNA]</scope>
    <source>
        <strain evidence="5 6">HSMS-39</strain>
    </source>
</reference>
<comment type="caution">
    <text evidence="5">The sequence shown here is derived from an EMBL/GenBank/DDBJ whole genome shotgun (WGS) entry which is preliminary data.</text>
</comment>
<feature type="domain" description="Gfo/Idh/MocA-like oxidoreductase N-terminal" evidence="3">
    <location>
        <begin position="6"/>
        <end position="120"/>
    </location>
</feature>
<keyword evidence="2" id="KW-0560">Oxidoreductase</keyword>
<dbReference type="Gene3D" id="3.40.50.720">
    <property type="entry name" value="NAD(P)-binding Rossmann-like Domain"/>
    <property type="match status" value="1"/>
</dbReference>
<dbReference type="InterPro" id="IPR004104">
    <property type="entry name" value="Gfo/Idh/MocA-like_OxRdtase_C"/>
</dbReference>
<dbReference type="Proteomes" id="UP000308528">
    <property type="component" value="Unassembled WGS sequence"/>
</dbReference>
<dbReference type="AlphaFoldDB" id="A0A4S4NM37"/>
<dbReference type="SUPFAM" id="SSF51735">
    <property type="entry name" value="NAD(P)-binding Rossmann-fold domains"/>
    <property type="match status" value="1"/>
</dbReference>
<feature type="domain" description="Gfo/Idh/MocA-like oxidoreductase C-terminal" evidence="4">
    <location>
        <begin position="134"/>
        <end position="337"/>
    </location>
</feature>
<evidence type="ECO:0000259" key="3">
    <source>
        <dbReference type="Pfam" id="PF01408"/>
    </source>
</evidence>
<evidence type="ECO:0000256" key="1">
    <source>
        <dbReference type="ARBA" id="ARBA00010928"/>
    </source>
</evidence>
<evidence type="ECO:0000256" key="2">
    <source>
        <dbReference type="ARBA" id="ARBA00023002"/>
    </source>
</evidence>
<dbReference type="PANTHER" id="PTHR43708:SF5">
    <property type="entry name" value="CONSERVED EXPRESSED OXIDOREDUCTASE (EUROFUNG)-RELATED"/>
    <property type="match status" value="1"/>
</dbReference>
<dbReference type="InterPro" id="IPR000683">
    <property type="entry name" value="Gfo/Idh/MocA-like_OxRdtase_N"/>
</dbReference>
<dbReference type="InterPro" id="IPR051317">
    <property type="entry name" value="Gfo/Idh/MocA_oxidoreduct"/>
</dbReference>
<comment type="similarity">
    <text evidence="1">Belongs to the Gfo/Idh/MocA family.</text>
</comment>
<evidence type="ECO:0000313" key="5">
    <source>
        <dbReference type="EMBL" id="THH39421.1"/>
    </source>
</evidence>
<name>A0A4S4NM37_9BACT</name>
<organism evidence="5 6">
    <name type="scientific">Neolewinella litorea</name>
    <dbReference type="NCBI Taxonomy" id="2562452"/>
    <lineage>
        <taxon>Bacteria</taxon>
        <taxon>Pseudomonadati</taxon>
        <taxon>Bacteroidota</taxon>
        <taxon>Saprospiria</taxon>
        <taxon>Saprospirales</taxon>
        <taxon>Lewinellaceae</taxon>
        <taxon>Neolewinella</taxon>
    </lineage>
</organism>
<dbReference type="Pfam" id="PF01408">
    <property type="entry name" value="GFO_IDH_MocA"/>
    <property type="match status" value="1"/>
</dbReference>
<dbReference type="EMBL" id="SRSF01000004">
    <property type="protein sequence ID" value="THH39421.1"/>
    <property type="molecule type" value="Genomic_DNA"/>
</dbReference>